<dbReference type="KEGG" id="ffu:CLAFUR5_04926"/>
<proteinExistence type="predicted"/>
<reference evidence="2" key="2">
    <citation type="journal article" date="2022" name="Microb. Genom.">
        <title>A chromosome-scale genome assembly of the tomato pathogen Cladosporium fulvum reveals a compartmentalized genome architecture and the presence of a dispensable chromosome.</title>
        <authorList>
            <person name="Zaccaron A.Z."/>
            <person name="Chen L.H."/>
            <person name="Samaras A."/>
            <person name="Stergiopoulos I."/>
        </authorList>
    </citation>
    <scope>NUCLEOTIDE SEQUENCE</scope>
    <source>
        <strain evidence="2">Race5_Kim</strain>
    </source>
</reference>
<gene>
    <name evidence="2" type="ORF">CLAFUR5_04926</name>
</gene>
<reference evidence="2" key="1">
    <citation type="submission" date="2021-12" db="EMBL/GenBank/DDBJ databases">
        <authorList>
            <person name="Zaccaron A."/>
            <person name="Stergiopoulos I."/>
        </authorList>
    </citation>
    <scope>NUCLEOTIDE SEQUENCE</scope>
    <source>
        <strain evidence="2">Race5_Kim</strain>
    </source>
</reference>
<sequence>MNDSDQPPESRADQGPSASRYKNPCDAERSSDSRLQPDAPHADQELVQSDGSISEPPSQQAQPARNEGPQEVHQDGSRYFISGKHSERSLLLLEQLQKTHPVTGRSKIALKKRRNRIQAELDHFEYLMDMTSPQGPPQMRSSARPPQVLGNQPLGHRSTNITPSSNNRQSRQSTIVSASQQYQQDQNGGHSTTQDVDIREENEKFARGMKRLRSTPMCSSSWQYKENASRFHAMQEDLRARAALRRSRLDHGHRTDLSLQEANVEISPARGSTNRAPDAYGDSSVHGYQAPSFEYQAHAGRTIISTFNATDVLSQHNGCSTERESVVLKRWRHADSAKAHAWPLAFANDGPAIIHYVAPPVAGLPRLRAPEYTNHPQQRRLARHNQNPMMQSPHFRGAGPIARARVSGTAHSPTIGTGPRALNSYQPPPPAPSGALCVALPSGPRHAEESVNSRIAFAISTPVQSTTKQDNRTLSESAFPWPQVNTNQQSQQRHKDAAGRIFEKFQNHGVAEEKSPVRHVQIDEKKLKRALAEAREEQARKKQKREYQERAAAERD</sequence>
<name>A0A9Q8P7A2_PASFU</name>
<feature type="compositionally biased region" description="Basic and acidic residues" evidence="1">
    <location>
        <begin position="23"/>
        <end position="32"/>
    </location>
</feature>
<feature type="region of interest" description="Disordered" evidence="1">
    <location>
        <begin position="376"/>
        <end position="429"/>
    </location>
</feature>
<dbReference type="GeneID" id="71984804"/>
<dbReference type="AlphaFoldDB" id="A0A9Q8P7A2"/>
<feature type="compositionally biased region" description="Polar residues" evidence="1">
    <location>
        <begin position="46"/>
        <end position="63"/>
    </location>
</feature>
<feature type="compositionally biased region" description="Polar residues" evidence="1">
    <location>
        <begin position="157"/>
        <end position="195"/>
    </location>
</feature>
<evidence type="ECO:0000313" key="3">
    <source>
        <dbReference type="Proteomes" id="UP000756132"/>
    </source>
</evidence>
<dbReference type="Proteomes" id="UP000756132">
    <property type="component" value="Chromosome 4"/>
</dbReference>
<keyword evidence="3" id="KW-1185">Reference proteome</keyword>
<evidence type="ECO:0000313" key="2">
    <source>
        <dbReference type="EMBL" id="UJO15838.1"/>
    </source>
</evidence>
<feature type="region of interest" description="Disordered" evidence="1">
    <location>
        <begin position="1"/>
        <end position="73"/>
    </location>
</feature>
<dbReference type="RefSeq" id="XP_047760204.1">
    <property type="nucleotide sequence ID" value="XM_047904074.1"/>
</dbReference>
<organism evidence="2 3">
    <name type="scientific">Passalora fulva</name>
    <name type="common">Tomato leaf mold</name>
    <name type="synonym">Cladosporium fulvum</name>
    <dbReference type="NCBI Taxonomy" id="5499"/>
    <lineage>
        <taxon>Eukaryota</taxon>
        <taxon>Fungi</taxon>
        <taxon>Dikarya</taxon>
        <taxon>Ascomycota</taxon>
        <taxon>Pezizomycotina</taxon>
        <taxon>Dothideomycetes</taxon>
        <taxon>Dothideomycetidae</taxon>
        <taxon>Mycosphaerellales</taxon>
        <taxon>Mycosphaerellaceae</taxon>
        <taxon>Fulvia</taxon>
    </lineage>
</organism>
<dbReference type="EMBL" id="CP090166">
    <property type="protein sequence ID" value="UJO15838.1"/>
    <property type="molecule type" value="Genomic_DNA"/>
</dbReference>
<protein>
    <submittedName>
        <fullName evidence="2">Uncharacterized protein</fullName>
    </submittedName>
</protein>
<evidence type="ECO:0000256" key="1">
    <source>
        <dbReference type="SAM" id="MobiDB-lite"/>
    </source>
</evidence>
<accession>A0A9Q8P7A2</accession>
<feature type="region of interest" description="Disordered" evidence="1">
    <location>
        <begin position="129"/>
        <end position="198"/>
    </location>
</feature>
<feature type="region of interest" description="Disordered" evidence="1">
    <location>
        <begin position="531"/>
        <end position="556"/>
    </location>
</feature>